<name>A0A7C9RKY5_9BRAD</name>
<keyword evidence="3" id="KW-1185">Reference proteome</keyword>
<feature type="region of interest" description="Disordered" evidence="1">
    <location>
        <begin position="69"/>
        <end position="96"/>
    </location>
</feature>
<dbReference type="AlphaFoldDB" id="A0A7C9RKY5"/>
<protein>
    <submittedName>
        <fullName evidence="2">Uncharacterized protein</fullName>
    </submittedName>
</protein>
<feature type="region of interest" description="Disordered" evidence="1">
    <location>
        <begin position="45"/>
        <end position="64"/>
    </location>
</feature>
<evidence type="ECO:0000313" key="3">
    <source>
        <dbReference type="Proteomes" id="UP000480266"/>
    </source>
</evidence>
<sequence length="96" mass="10194">MPAQNLARLAAVGWAAGTLMPRRFNIPFLLVVLLFLAGCNTVPSVSAGPDPSDPGARTSRVDYRSTIGSYTSQRPVAPAAWKKQNEQVTPAPKSGE</sequence>
<reference evidence="2" key="1">
    <citation type="submission" date="2020-02" db="EMBL/GenBank/DDBJ databases">
        <title>Draft genome sequence of Candidatus Afipia apatlaquensis IBT-C3, a potential strain for decolorization of textile dyes.</title>
        <authorList>
            <person name="Sanchez-Reyes A."/>
            <person name="Breton-Deval L."/>
            <person name="Mangelson H."/>
            <person name="Sanchez-Flores A."/>
        </authorList>
    </citation>
    <scope>NUCLEOTIDE SEQUENCE [LARGE SCALE GENOMIC DNA]</scope>
    <source>
        <strain evidence="2">IBT-C3</strain>
    </source>
</reference>
<accession>A0A7C9RKY5</accession>
<dbReference type="Proteomes" id="UP000480266">
    <property type="component" value="Unassembled WGS sequence"/>
</dbReference>
<evidence type="ECO:0000313" key="2">
    <source>
        <dbReference type="EMBL" id="NGX99481.1"/>
    </source>
</evidence>
<evidence type="ECO:0000256" key="1">
    <source>
        <dbReference type="SAM" id="MobiDB-lite"/>
    </source>
</evidence>
<organism evidence="2 3">
    <name type="scientific">Candidatus Afipia apatlaquensis</name>
    <dbReference type="NCBI Taxonomy" id="2712852"/>
    <lineage>
        <taxon>Bacteria</taxon>
        <taxon>Pseudomonadati</taxon>
        <taxon>Pseudomonadota</taxon>
        <taxon>Alphaproteobacteria</taxon>
        <taxon>Hyphomicrobiales</taxon>
        <taxon>Nitrobacteraceae</taxon>
        <taxon>Afipia</taxon>
    </lineage>
</organism>
<gene>
    <name evidence="2" type="ORF">G4V63_31120</name>
</gene>
<proteinExistence type="predicted"/>
<dbReference type="EMBL" id="JAAMRR010001594">
    <property type="protein sequence ID" value="NGX99481.1"/>
    <property type="molecule type" value="Genomic_DNA"/>
</dbReference>
<comment type="caution">
    <text evidence="2">The sequence shown here is derived from an EMBL/GenBank/DDBJ whole genome shotgun (WGS) entry which is preliminary data.</text>
</comment>